<dbReference type="STRING" id="127582.A0A2Y9DM26"/>
<keyword evidence="3" id="KW-0808">Transferase</keyword>
<dbReference type="GeneID" id="101349113"/>
<dbReference type="InParanoid" id="A0A2Y9DM26"/>
<dbReference type="GO" id="GO:0007051">
    <property type="term" value="P:spindle organization"/>
    <property type="evidence" value="ECO:0007669"/>
    <property type="project" value="TreeGrafter"/>
</dbReference>
<evidence type="ECO:0000256" key="1">
    <source>
        <dbReference type="SAM" id="MobiDB-lite"/>
    </source>
</evidence>
<feature type="region of interest" description="Disordered" evidence="1">
    <location>
        <begin position="302"/>
        <end position="333"/>
    </location>
</feature>
<proteinExistence type="predicted"/>
<protein>
    <submittedName>
        <fullName evidence="3">Aurora kinase A- and ninein-interacting protein</fullName>
    </submittedName>
</protein>
<dbReference type="GO" id="GO:0005813">
    <property type="term" value="C:centrosome"/>
    <property type="evidence" value="ECO:0007669"/>
    <property type="project" value="TreeGrafter"/>
</dbReference>
<feature type="region of interest" description="Disordered" evidence="1">
    <location>
        <begin position="75"/>
        <end position="99"/>
    </location>
</feature>
<dbReference type="OrthoDB" id="9946974at2759"/>
<feature type="compositionally biased region" description="Polar residues" evidence="1">
    <location>
        <begin position="255"/>
        <end position="264"/>
    </location>
</feature>
<feature type="compositionally biased region" description="Polar residues" evidence="1">
    <location>
        <begin position="79"/>
        <end position="91"/>
    </location>
</feature>
<feature type="region of interest" description="Disordered" evidence="1">
    <location>
        <begin position="185"/>
        <end position="269"/>
    </location>
</feature>
<dbReference type="InterPro" id="IPR029286">
    <property type="entry name" value="AUNIP"/>
</dbReference>
<evidence type="ECO:0000313" key="2">
    <source>
        <dbReference type="Proteomes" id="UP000248480"/>
    </source>
</evidence>
<dbReference type="PANTHER" id="PTHR14526">
    <property type="entry name" value="AURORA KINASE A AND NINEIN-INTERACTING PROTEIN"/>
    <property type="match status" value="1"/>
</dbReference>
<feature type="compositionally biased region" description="Basic and acidic residues" evidence="1">
    <location>
        <begin position="225"/>
        <end position="242"/>
    </location>
</feature>
<dbReference type="Proteomes" id="UP000248480">
    <property type="component" value="Unplaced"/>
</dbReference>
<organism evidence="2 3">
    <name type="scientific">Trichechus manatus latirostris</name>
    <name type="common">Florida manatee</name>
    <dbReference type="NCBI Taxonomy" id="127582"/>
    <lineage>
        <taxon>Eukaryota</taxon>
        <taxon>Metazoa</taxon>
        <taxon>Chordata</taxon>
        <taxon>Craniata</taxon>
        <taxon>Vertebrata</taxon>
        <taxon>Euteleostomi</taxon>
        <taxon>Mammalia</taxon>
        <taxon>Eutheria</taxon>
        <taxon>Afrotheria</taxon>
        <taxon>Sirenia</taxon>
        <taxon>Trichechidae</taxon>
        <taxon>Trichechus</taxon>
    </lineage>
</organism>
<dbReference type="GO" id="GO:0016301">
    <property type="term" value="F:kinase activity"/>
    <property type="evidence" value="ECO:0007669"/>
    <property type="project" value="UniProtKB-KW"/>
</dbReference>
<dbReference type="PANTHER" id="PTHR14526:SF2">
    <property type="entry name" value="AURORA KINASE A AND NINEIN-INTERACTING PROTEIN"/>
    <property type="match status" value="1"/>
</dbReference>
<feature type="compositionally biased region" description="Polar residues" evidence="1">
    <location>
        <begin position="311"/>
        <end position="328"/>
    </location>
</feature>
<dbReference type="Pfam" id="PF15334">
    <property type="entry name" value="AIB"/>
    <property type="match status" value="1"/>
</dbReference>
<evidence type="ECO:0000313" key="3">
    <source>
        <dbReference type="RefSeq" id="XP_004377152.1"/>
    </source>
</evidence>
<keyword evidence="2" id="KW-1185">Reference proteome</keyword>
<feature type="compositionally biased region" description="Basic and acidic residues" evidence="1">
    <location>
        <begin position="195"/>
        <end position="216"/>
    </location>
</feature>
<dbReference type="RefSeq" id="XP_004377152.1">
    <property type="nucleotide sequence ID" value="XM_004377095.2"/>
</dbReference>
<dbReference type="GO" id="GO:0000922">
    <property type="term" value="C:spindle pole"/>
    <property type="evidence" value="ECO:0007669"/>
    <property type="project" value="TreeGrafter"/>
</dbReference>
<name>A0A2Y9DM26_TRIMA</name>
<sequence length="357" mass="39906">MKRRGPKVEACGVWLDAAALKRQKVQTHLIKPGTKMLTLFPGEKKAKISFTQRSTPPAGIQQTNIASFFTLRPGKTSDGDQTSVSSHTESQTNKESKKDATQLEHFLQDVRDDCVASPLATSTPADIWDTGLCPQSLQTCGHHRVETPFLTVLSLPDTPVCPGESKASLAFSFTQDLQSSYLLDQKEGEGEEDSSGNREWLHGSKKKNYQDIERNRKLPGGKCHQPLDKTKLERKVSAKENRQAPPLHTYRDSWNGENTVSAKQSPCPVPRFSWDSETRDKDSWSQLFTDDSQGQRVIAHNSRAPFRDVTNDQNQGLRQAPNGPQAQCQDGPAQLNLQPDWLFTQDSEGNQVIRHQF</sequence>
<gene>
    <name evidence="3" type="primary">AUNIP</name>
</gene>
<accession>A0A2Y9DM26</accession>
<dbReference type="AlphaFoldDB" id="A0A2Y9DM26"/>
<dbReference type="KEGG" id="tmu:101349113"/>
<dbReference type="CTD" id="79000"/>
<keyword evidence="3" id="KW-0418">Kinase</keyword>
<dbReference type="FunCoup" id="A0A2Y9DM26">
    <property type="interactions" value="212"/>
</dbReference>
<reference evidence="3" key="1">
    <citation type="submission" date="2025-08" db="UniProtKB">
        <authorList>
            <consortium name="RefSeq"/>
        </authorList>
    </citation>
    <scope>IDENTIFICATION</scope>
</reference>